<reference evidence="2" key="1">
    <citation type="submission" date="2020-08" db="EMBL/GenBank/DDBJ databases">
        <title>Multicomponent nature underlies the extraordinary mechanical properties of spider dragline silk.</title>
        <authorList>
            <person name="Kono N."/>
            <person name="Nakamura H."/>
            <person name="Mori M."/>
            <person name="Yoshida Y."/>
            <person name="Ohtoshi R."/>
            <person name="Malay A.D."/>
            <person name="Moran D.A.P."/>
            <person name="Tomita M."/>
            <person name="Numata K."/>
            <person name="Arakawa K."/>
        </authorList>
    </citation>
    <scope>NUCLEOTIDE SEQUENCE</scope>
</reference>
<evidence type="ECO:0000313" key="2">
    <source>
        <dbReference type="EMBL" id="GFX92648.1"/>
    </source>
</evidence>
<accession>A0A8X6RCV7</accession>
<feature type="compositionally biased region" description="Basic and acidic residues" evidence="1">
    <location>
        <begin position="19"/>
        <end position="55"/>
    </location>
</feature>
<organism evidence="2 3">
    <name type="scientific">Trichonephila clavipes</name>
    <name type="common">Golden silk orbweaver</name>
    <name type="synonym">Nephila clavipes</name>
    <dbReference type="NCBI Taxonomy" id="2585209"/>
    <lineage>
        <taxon>Eukaryota</taxon>
        <taxon>Metazoa</taxon>
        <taxon>Ecdysozoa</taxon>
        <taxon>Arthropoda</taxon>
        <taxon>Chelicerata</taxon>
        <taxon>Arachnida</taxon>
        <taxon>Araneae</taxon>
        <taxon>Araneomorphae</taxon>
        <taxon>Entelegynae</taxon>
        <taxon>Araneoidea</taxon>
        <taxon>Nephilidae</taxon>
        <taxon>Trichonephila</taxon>
    </lineage>
</organism>
<protein>
    <submittedName>
        <fullName evidence="2">Uncharacterized protein</fullName>
    </submittedName>
</protein>
<dbReference type="EMBL" id="BMAU01021157">
    <property type="protein sequence ID" value="GFX92648.1"/>
    <property type="molecule type" value="Genomic_DNA"/>
</dbReference>
<sequence>MAPSKPDNGDKGQIIANEKNQRSNGEEKKAEEKHESPIPAKKDVTPSAREIKKSSPESLYNNTVNLTTIEYNSEGKTSNVQN</sequence>
<dbReference type="AlphaFoldDB" id="A0A8X6RCV7"/>
<evidence type="ECO:0000256" key="1">
    <source>
        <dbReference type="SAM" id="MobiDB-lite"/>
    </source>
</evidence>
<name>A0A8X6RCV7_TRICX</name>
<gene>
    <name evidence="2" type="ORF">TNCV_4087531</name>
</gene>
<dbReference type="Proteomes" id="UP000887159">
    <property type="component" value="Unassembled WGS sequence"/>
</dbReference>
<comment type="caution">
    <text evidence="2">The sequence shown here is derived from an EMBL/GenBank/DDBJ whole genome shotgun (WGS) entry which is preliminary data.</text>
</comment>
<feature type="region of interest" description="Disordered" evidence="1">
    <location>
        <begin position="1"/>
        <end position="60"/>
    </location>
</feature>
<proteinExistence type="predicted"/>
<keyword evidence="3" id="KW-1185">Reference proteome</keyword>
<evidence type="ECO:0000313" key="3">
    <source>
        <dbReference type="Proteomes" id="UP000887159"/>
    </source>
</evidence>